<name>A0A1M5GYW4_9BACE</name>
<keyword evidence="2" id="KW-0067">ATP-binding</keyword>
<dbReference type="SUPFAM" id="SSF52540">
    <property type="entry name" value="P-loop containing nucleoside triphosphate hydrolases"/>
    <property type="match status" value="1"/>
</dbReference>
<dbReference type="Proteomes" id="UP000184509">
    <property type="component" value="Unassembled WGS sequence"/>
</dbReference>
<evidence type="ECO:0000259" key="1">
    <source>
        <dbReference type="Pfam" id="PF01443"/>
    </source>
</evidence>
<keyword evidence="3" id="KW-1185">Reference proteome</keyword>
<dbReference type="GO" id="GO:0004386">
    <property type="term" value="F:helicase activity"/>
    <property type="evidence" value="ECO:0007669"/>
    <property type="project" value="UniProtKB-KW"/>
</dbReference>
<dbReference type="EMBL" id="FQTV01000023">
    <property type="protein sequence ID" value="SHG08848.1"/>
    <property type="molecule type" value="Genomic_DNA"/>
</dbReference>
<organism evidence="2 3">
    <name type="scientific">Bacteroides luti</name>
    <dbReference type="NCBI Taxonomy" id="1297750"/>
    <lineage>
        <taxon>Bacteria</taxon>
        <taxon>Pseudomonadati</taxon>
        <taxon>Bacteroidota</taxon>
        <taxon>Bacteroidia</taxon>
        <taxon>Bacteroidales</taxon>
        <taxon>Bacteroidaceae</taxon>
        <taxon>Bacteroides</taxon>
    </lineage>
</organism>
<dbReference type="RefSeq" id="WP_073404035.1">
    <property type="nucleotide sequence ID" value="NZ_FQTV01000023.1"/>
</dbReference>
<gene>
    <name evidence="2" type="ORF">SAMN05444405_1233</name>
</gene>
<keyword evidence="2" id="KW-0378">Hydrolase</keyword>
<dbReference type="OrthoDB" id="5107704at2"/>
<feature type="domain" description="(+)RNA virus helicase C-terminal" evidence="1">
    <location>
        <begin position="131"/>
        <end position="329"/>
    </location>
</feature>
<dbReference type="STRING" id="1297750.SAMN05444405_1233"/>
<evidence type="ECO:0000313" key="3">
    <source>
        <dbReference type="Proteomes" id="UP000184509"/>
    </source>
</evidence>
<proteinExistence type="predicted"/>
<protein>
    <submittedName>
        <fullName evidence="2">RNA helicase</fullName>
    </submittedName>
</protein>
<dbReference type="InterPro" id="IPR027351">
    <property type="entry name" value="(+)RNA_virus_helicase_core_dom"/>
</dbReference>
<keyword evidence="2" id="KW-0547">Nucleotide-binding</keyword>
<dbReference type="Pfam" id="PF01443">
    <property type="entry name" value="Viral_helicase1"/>
    <property type="match status" value="1"/>
</dbReference>
<dbReference type="GO" id="GO:0005524">
    <property type="term" value="F:ATP binding"/>
    <property type="evidence" value="ECO:0007669"/>
    <property type="project" value="InterPro"/>
</dbReference>
<dbReference type="Gene3D" id="3.40.50.300">
    <property type="entry name" value="P-loop containing nucleotide triphosphate hydrolases"/>
    <property type="match status" value="1"/>
</dbReference>
<evidence type="ECO:0000313" key="2">
    <source>
        <dbReference type="EMBL" id="SHG08848.1"/>
    </source>
</evidence>
<keyword evidence="2" id="KW-0347">Helicase</keyword>
<accession>A0A1M5GYW4</accession>
<sequence>MDKRVIFAVAGSGKTQLIIDSLDLKIRSLLITYTDNNYVNLKLRIIRRFGYIPSNIYIYTYFSFMYSFCIKPYFSDDFRIVGINYKPNPNRYAKGNDRYIDNYNRLYSNRIAKFLDIKSALPLIRGRLERYFDILCVDEVQDMGGYDFNFLMALSEANITQLYLGDFYQHTFDTSNDGVVNANLHSDYELYKSRFVQSNFTVDTTTLNKSYRCSITVCDFVTRKLRINIESHKSEPAIVKSINSLDEARSVITDDSIIKLFYREHNKYRCYSSNWGESKGIDKYNDVCVVLNKTTNDLYIKDEMYNLKPTTKNKFYVACTRARRNLYLISETFLAEYKVS</sequence>
<dbReference type="AlphaFoldDB" id="A0A1M5GYW4"/>
<dbReference type="InterPro" id="IPR027417">
    <property type="entry name" value="P-loop_NTPase"/>
</dbReference>
<reference evidence="2 3" key="1">
    <citation type="submission" date="2016-11" db="EMBL/GenBank/DDBJ databases">
        <authorList>
            <person name="Jaros S."/>
            <person name="Januszkiewicz K."/>
            <person name="Wedrychowicz H."/>
        </authorList>
    </citation>
    <scope>NUCLEOTIDE SEQUENCE [LARGE SCALE GENOMIC DNA]</scope>
    <source>
        <strain evidence="2 3">DSM 26991</strain>
    </source>
</reference>